<dbReference type="GO" id="GO:0005886">
    <property type="term" value="C:plasma membrane"/>
    <property type="evidence" value="ECO:0007669"/>
    <property type="project" value="UniProtKB-SubCell"/>
</dbReference>
<evidence type="ECO:0000256" key="3">
    <source>
        <dbReference type="ARBA" id="ARBA00021718"/>
    </source>
</evidence>
<comment type="similarity">
    <text evidence="2 9">Belongs to the FliQ/MopD/SpaQ family.</text>
</comment>
<gene>
    <name evidence="9" type="primary">fliQ</name>
    <name evidence="10" type="ORF">THC_0352</name>
</gene>
<evidence type="ECO:0000256" key="7">
    <source>
        <dbReference type="ARBA" id="ARBA00023136"/>
    </source>
</evidence>
<dbReference type="Pfam" id="PF01313">
    <property type="entry name" value="Bac_export_3"/>
    <property type="match status" value="1"/>
</dbReference>
<evidence type="ECO:0000256" key="1">
    <source>
        <dbReference type="ARBA" id="ARBA00004651"/>
    </source>
</evidence>
<comment type="subcellular location">
    <subcellularLocation>
        <location evidence="1 9">Cell membrane</location>
        <topology evidence="1">Multi-pass membrane protein</topology>
    </subcellularLocation>
    <subcellularLocation>
        <location evidence="9">Bacterial flagellum basal body</location>
    </subcellularLocation>
</comment>
<dbReference type="InterPro" id="IPR006305">
    <property type="entry name" value="FliQ"/>
</dbReference>
<keyword evidence="4 9" id="KW-1003">Cell membrane</keyword>
<dbReference type="NCBIfam" id="TIGR01402">
    <property type="entry name" value="fliQ"/>
    <property type="match status" value="1"/>
</dbReference>
<evidence type="ECO:0000256" key="9">
    <source>
        <dbReference type="RuleBase" id="RU364090"/>
    </source>
</evidence>
<name>A0A0U5AW17_9BACT</name>
<evidence type="ECO:0000313" key="10">
    <source>
        <dbReference type="EMBL" id="BAU22750.1"/>
    </source>
</evidence>
<keyword evidence="11" id="KW-1185">Reference proteome</keyword>
<sequence length="89" mass="9859">MTDVTILTLAKEAIKLSLFLSAPLLLTALVIGLAISIFQAVTQIQEMTLTFVPKILAMVLVLFITLPWFLKKLTTFTENLILNIPGMIK</sequence>
<protein>
    <recommendedName>
        <fullName evidence="3 9">Flagellar biosynthetic protein FliQ</fullName>
    </recommendedName>
</protein>
<reference evidence="10 11" key="1">
    <citation type="journal article" date="2016" name="Int. J. Syst. Evol. Microbiol.">
        <title>Caldimicrobium thiodismutans sp. nov., a sulfur-disproportionating bacterium isolated from a hot spring, and emended description of the genus Caldimicrobium.</title>
        <authorList>
            <person name="Kojima H."/>
            <person name="Umezawa K."/>
            <person name="Fukui M."/>
        </authorList>
    </citation>
    <scope>NUCLEOTIDE SEQUENCE [LARGE SCALE GENOMIC DNA]</scope>
    <source>
        <strain evidence="10 11">TF1</strain>
    </source>
</reference>
<dbReference type="RefSeq" id="WP_068512471.1">
    <property type="nucleotide sequence ID" value="NZ_AP014945.1"/>
</dbReference>
<feature type="transmembrane region" description="Helical" evidence="9">
    <location>
        <begin position="16"/>
        <end position="39"/>
    </location>
</feature>
<feature type="transmembrane region" description="Helical" evidence="9">
    <location>
        <begin position="51"/>
        <end position="70"/>
    </location>
</feature>
<keyword evidence="7 9" id="KW-0472">Membrane</keyword>
<evidence type="ECO:0000313" key="11">
    <source>
        <dbReference type="Proteomes" id="UP000068196"/>
    </source>
</evidence>
<dbReference type="AlphaFoldDB" id="A0A0U5AW17"/>
<comment type="function">
    <text evidence="9">Role in flagellar biosynthesis.</text>
</comment>
<dbReference type="PANTHER" id="PTHR34040:SF2">
    <property type="entry name" value="FLAGELLAR BIOSYNTHETIC PROTEIN FLIQ"/>
    <property type="match status" value="1"/>
</dbReference>
<proteinExistence type="inferred from homology"/>
<dbReference type="PATRIC" id="fig|1653476.3.peg.357"/>
<evidence type="ECO:0000256" key="8">
    <source>
        <dbReference type="ARBA" id="ARBA00023143"/>
    </source>
</evidence>
<reference evidence="11" key="2">
    <citation type="journal article" date="2016" name="Int. J. Syst. Evol. Microbiol.">
        <title>Caldimicrobium thiodismutans sp. nov., a sulfur-disproportionating bacterium isolated from a hot spring.</title>
        <authorList>
            <person name="Kojima H."/>
            <person name="Umezawa K."/>
            <person name="Fukui M."/>
        </authorList>
    </citation>
    <scope>NUCLEOTIDE SEQUENCE [LARGE SCALE GENOMIC DNA]</scope>
    <source>
        <strain evidence="11">TF1</strain>
    </source>
</reference>
<keyword evidence="10" id="KW-0969">Cilium</keyword>
<dbReference type="KEGG" id="cthi:THC_0352"/>
<keyword evidence="10" id="KW-0966">Cell projection</keyword>
<keyword evidence="6 9" id="KW-1133">Transmembrane helix</keyword>
<dbReference type="GO" id="GO:0009425">
    <property type="term" value="C:bacterial-type flagellum basal body"/>
    <property type="evidence" value="ECO:0007669"/>
    <property type="project" value="UniProtKB-SubCell"/>
</dbReference>
<accession>A0A0U5AW17</accession>
<dbReference type="PANTHER" id="PTHR34040">
    <property type="entry name" value="FLAGELLAR BIOSYNTHETIC PROTEIN FLIQ"/>
    <property type="match status" value="1"/>
</dbReference>
<dbReference type="GO" id="GO:0044780">
    <property type="term" value="P:bacterial-type flagellum assembly"/>
    <property type="evidence" value="ECO:0007669"/>
    <property type="project" value="InterPro"/>
</dbReference>
<dbReference type="Proteomes" id="UP000068196">
    <property type="component" value="Chromosome"/>
</dbReference>
<evidence type="ECO:0000256" key="4">
    <source>
        <dbReference type="ARBA" id="ARBA00022475"/>
    </source>
</evidence>
<keyword evidence="5 9" id="KW-0812">Transmembrane</keyword>
<evidence type="ECO:0000256" key="6">
    <source>
        <dbReference type="ARBA" id="ARBA00022989"/>
    </source>
</evidence>
<evidence type="ECO:0000256" key="2">
    <source>
        <dbReference type="ARBA" id="ARBA00006156"/>
    </source>
</evidence>
<evidence type="ECO:0000256" key="5">
    <source>
        <dbReference type="ARBA" id="ARBA00022692"/>
    </source>
</evidence>
<dbReference type="PRINTS" id="PR00952">
    <property type="entry name" value="TYPE3IMQPROT"/>
</dbReference>
<organism evidence="10 11">
    <name type="scientific">Caldimicrobium thiodismutans</name>
    <dbReference type="NCBI Taxonomy" id="1653476"/>
    <lineage>
        <taxon>Bacteria</taxon>
        <taxon>Pseudomonadati</taxon>
        <taxon>Thermodesulfobacteriota</taxon>
        <taxon>Thermodesulfobacteria</taxon>
        <taxon>Thermodesulfobacteriales</taxon>
        <taxon>Thermodesulfobacteriaceae</taxon>
        <taxon>Caldimicrobium</taxon>
    </lineage>
</organism>
<dbReference type="STRING" id="1653476.THC_0352"/>
<dbReference type="GO" id="GO:0009306">
    <property type="term" value="P:protein secretion"/>
    <property type="evidence" value="ECO:0007669"/>
    <property type="project" value="InterPro"/>
</dbReference>
<dbReference type="OrthoDB" id="9806440at2"/>
<dbReference type="PIRSF" id="PIRSF004669">
    <property type="entry name" value="FliQ"/>
    <property type="match status" value="1"/>
</dbReference>
<keyword evidence="8 9" id="KW-0975">Bacterial flagellum</keyword>
<dbReference type="InterPro" id="IPR002191">
    <property type="entry name" value="Bac_export_3"/>
</dbReference>
<keyword evidence="10" id="KW-0282">Flagellum</keyword>
<dbReference type="EMBL" id="AP014945">
    <property type="protein sequence ID" value="BAU22750.1"/>
    <property type="molecule type" value="Genomic_DNA"/>
</dbReference>